<protein>
    <submittedName>
        <fullName evidence="4">Type III secretion inner membrane protein (YscD,homologous to flagellar export components)</fullName>
    </submittedName>
</protein>
<dbReference type="KEGG" id="dpg:DESPIGER_0404"/>
<keyword evidence="4" id="KW-0966">Cell projection</keyword>
<dbReference type="Proteomes" id="UP000186323">
    <property type="component" value="Chromosome I"/>
</dbReference>
<feature type="region of interest" description="Disordered" evidence="1">
    <location>
        <begin position="404"/>
        <end position="439"/>
    </location>
</feature>
<dbReference type="EMBL" id="LT630450">
    <property type="protein sequence ID" value="SFV72294.1"/>
    <property type="molecule type" value="Genomic_DNA"/>
</dbReference>
<feature type="domain" description="YscD/Y4YQ C-terminal" evidence="3">
    <location>
        <begin position="451"/>
        <end position="488"/>
    </location>
</feature>
<name>A0A1K1LFS3_9BACT</name>
<feature type="transmembrane region" description="Helical" evidence="2">
    <location>
        <begin position="184"/>
        <end position="201"/>
    </location>
</feature>
<keyword evidence="2" id="KW-0812">Transmembrane</keyword>
<reference evidence="5" key="1">
    <citation type="submission" date="2016-10" db="EMBL/GenBank/DDBJ databases">
        <authorList>
            <person name="Wegmann U."/>
        </authorList>
    </citation>
    <scope>NUCLEOTIDE SEQUENCE [LARGE SCALE GENOMIC DNA]</scope>
</reference>
<evidence type="ECO:0000259" key="3">
    <source>
        <dbReference type="Pfam" id="PF23893"/>
    </source>
</evidence>
<keyword evidence="2" id="KW-0472">Membrane</keyword>
<gene>
    <name evidence="4" type="ORF">DESPIGER_0404</name>
</gene>
<keyword evidence="5" id="KW-1185">Reference proteome</keyword>
<evidence type="ECO:0000313" key="4">
    <source>
        <dbReference type="EMBL" id="SFV72294.1"/>
    </source>
</evidence>
<dbReference type="Pfam" id="PF23893">
    <property type="entry name" value="Y4YQ_C"/>
    <property type="match status" value="1"/>
</dbReference>
<keyword evidence="4" id="KW-0282">Flagellum</keyword>
<feature type="region of interest" description="Disordered" evidence="1">
    <location>
        <begin position="122"/>
        <end position="141"/>
    </location>
</feature>
<keyword evidence="4" id="KW-0969">Cilium</keyword>
<evidence type="ECO:0000256" key="2">
    <source>
        <dbReference type="SAM" id="Phobius"/>
    </source>
</evidence>
<dbReference type="RefSeq" id="WP_072332395.1">
    <property type="nucleotide sequence ID" value="NZ_LT630450.1"/>
</dbReference>
<evidence type="ECO:0000256" key="1">
    <source>
        <dbReference type="SAM" id="MobiDB-lite"/>
    </source>
</evidence>
<evidence type="ECO:0000313" key="5">
    <source>
        <dbReference type="Proteomes" id="UP000186323"/>
    </source>
</evidence>
<accession>A0A1K1LFS3</accession>
<dbReference type="AlphaFoldDB" id="A0A1K1LFS3"/>
<proteinExistence type="predicted"/>
<dbReference type="InterPro" id="IPR057770">
    <property type="entry name" value="YscD/Y4YQ_C"/>
</dbReference>
<keyword evidence="2" id="KW-1133">Transmembrane helix</keyword>
<sequence length="495" mass="52491">MTGSRGSAVCLYVFSGPHLGACVELAEGNWVVGSDDACDIILTGLAPRHAVLDISSGDNAFPVLSVTALDGPLRLQGEEPVGPGEADGPLHPAAGSAWYLGTTCFAWNRPGVPQESLVPELSPHARTPGAGEAAPVETGSVPAVTETSELLPTANDLGMDAEASETLLPDVPETPPARRAGWRALLLVLVAVFLLALSLMVRPADSDPEHYPEIIKKYLEDAGIRGLAVSRRDPGVEIRGTVADDAAMIRLRDMARGLHIPVYLEVAVQEDMLRAVRSSLGIRGFHPDVVLWENKGNPRLQVRAYMKDELLEAAAFTALKEEVRGLPTVDRHIVYEKDLAPVLDAALQRAGLGNVRVIYLPGRVDFSGDFRPEDTKKLEAIRQDASELFGVRLYGTSSASGALAAAERSLTPSRDGEPGGAAPARPAGTGGGDPLGGLRVTGVTMSPMRFVTTADGRRLFEGAVLPSGWTLESIDTKALVLRNGSQVVSHRLRGK</sequence>
<dbReference type="NCBIfam" id="TIGR02500">
    <property type="entry name" value="type_III_yscD"/>
    <property type="match status" value="1"/>
</dbReference>
<dbReference type="Gene3D" id="2.60.200.20">
    <property type="match status" value="1"/>
</dbReference>
<organism evidence="4 5">
    <name type="scientific">Desulfovibrio piger</name>
    <dbReference type="NCBI Taxonomy" id="901"/>
    <lineage>
        <taxon>Bacteria</taxon>
        <taxon>Pseudomonadati</taxon>
        <taxon>Thermodesulfobacteriota</taxon>
        <taxon>Desulfovibrionia</taxon>
        <taxon>Desulfovibrionales</taxon>
        <taxon>Desulfovibrionaceae</taxon>
        <taxon>Desulfovibrio</taxon>
    </lineage>
</organism>
<dbReference type="InterPro" id="IPR012843">
    <property type="entry name" value="YscD"/>
</dbReference>
<dbReference type="OrthoDB" id="5459081at2"/>